<sequence>MLVSFDRDLRRWVARFVGVESEGAAVDAWVAHVLGRIVDQVPEVREDAALQGVVRDACDAHWRSFLANLGQPEQTFHLVHEARHVPLVVAQHGYPLPVIFQIYTAGEQAVWEFITAAVKEATASGVAEADALVHFWTRSSMWFDRSVEMSVTLYQEEVERIRQGDAARRLEVVRAVLAGTAVDPREISAGLGGHPVSAYQTAVLLHTDDDTRIADLPQAAHSLTTALGLRQPLVVHPGGRDLWAWITSSEAPDLTPLNDCAGWLSERRILATIGAPAPGVDGFCSSHGEALATQRLVLAAERPTPLTFFTDVELMTLIGDGEAMRRYVHRTLGRLAAPDDQAERLRATLRALLSTGSVDGAARHLLVHKNTVRYRVERAEELMGRRLGEYATAVDVALRCHAAFMTVPAARGSADPAAT</sequence>
<feature type="domain" description="PucR C-terminal helix-turn-helix" evidence="2">
    <location>
        <begin position="345"/>
        <end position="401"/>
    </location>
</feature>
<evidence type="ECO:0000259" key="4">
    <source>
        <dbReference type="Pfam" id="PF17853"/>
    </source>
</evidence>
<dbReference type="eggNOG" id="COG2508">
    <property type="taxonomic scope" value="Bacteria"/>
</dbReference>
<dbReference type="InterPro" id="IPR051448">
    <property type="entry name" value="CdaR-like_regulators"/>
</dbReference>
<dbReference type="Pfam" id="PF13556">
    <property type="entry name" value="HTH_30"/>
    <property type="match status" value="1"/>
</dbReference>
<dbReference type="GeneID" id="96607624"/>
<gene>
    <name evidence="5" type="ORF">KR76_01255</name>
</gene>
<reference evidence="5 6" key="1">
    <citation type="journal article" date="2015" name="Genome Announc.">
        <title>Complete Genome Sequence of Steroid-Transforming Nocardioides simplex VKM Ac-2033D.</title>
        <authorList>
            <person name="Shtratnikova V.Y."/>
            <person name="Schelkunov M.I."/>
            <person name="Pekov Y.A."/>
            <person name="Fokina V.V."/>
            <person name="Logacheva M.D."/>
            <person name="Sokolov S.L."/>
            <person name="Bragin E.Y."/>
            <person name="Ashapkin V.V."/>
            <person name="Donova M.V."/>
        </authorList>
    </citation>
    <scope>NUCLEOTIDE SEQUENCE [LARGE SCALE GENOMIC DNA]</scope>
    <source>
        <strain evidence="5 6">VKM Ac-2033D</strain>
    </source>
</reference>
<evidence type="ECO:0000256" key="1">
    <source>
        <dbReference type="ARBA" id="ARBA00006754"/>
    </source>
</evidence>
<name>A0A0A1DEU5_NOCSI</name>
<evidence type="ECO:0000259" key="2">
    <source>
        <dbReference type="Pfam" id="PF13556"/>
    </source>
</evidence>
<dbReference type="PANTHER" id="PTHR33744">
    <property type="entry name" value="CARBOHYDRATE DIACID REGULATOR"/>
    <property type="match status" value="1"/>
</dbReference>
<protein>
    <submittedName>
        <fullName evidence="5">Uncharacterized protein</fullName>
    </submittedName>
</protein>
<proteinExistence type="inferred from homology"/>
<organism evidence="5 6">
    <name type="scientific">Nocardioides simplex</name>
    <name type="common">Arthrobacter simplex</name>
    <dbReference type="NCBI Taxonomy" id="2045"/>
    <lineage>
        <taxon>Bacteria</taxon>
        <taxon>Bacillati</taxon>
        <taxon>Actinomycetota</taxon>
        <taxon>Actinomycetes</taxon>
        <taxon>Propionibacteriales</taxon>
        <taxon>Nocardioidaceae</taxon>
        <taxon>Pimelobacter</taxon>
    </lineage>
</organism>
<dbReference type="AlphaFoldDB" id="A0A0A1DEU5"/>
<dbReference type="Pfam" id="PF17853">
    <property type="entry name" value="GGDEF_2"/>
    <property type="match status" value="1"/>
</dbReference>
<dbReference type="Pfam" id="PF14361">
    <property type="entry name" value="RsbRD_N"/>
    <property type="match status" value="1"/>
</dbReference>
<dbReference type="InterPro" id="IPR025751">
    <property type="entry name" value="RsbRD_N_dom"/>
</dbReference>
<dbReference type="InterPro" id="IPR042070">
    <property type="entry name" value="PucR_C-HTH_sf"/>
</dbReference>
<dbReference type="KEGG" id="psim:KR76_01255"/>
<evidence type="ECO:0000313" key="5">
    <source>
        <dbReference type="EMBL" id="AIY15736.1"/>
    </source>
</evidence>
<evidence type="ECO:0000259" key="3">
    <source>
        <dbReference type="Pfam" id="PF14361"/>
    </source>
</evidence>
<dbReference type="STRING" id="2045.KR76_01255"/>
<keyword evidence="6" id="KW-1185">Reference proteome</keyword>
<dbReference type="InterPro" id="IPR025736">
    <property type="entry name" value="PucR_C-HTH_dom"/>
</dbReference>
<feature type="domain" description="RsbT co-antagonist protein RsbRD N-terminal" evidence="3">
    <location>
        <begin position="28"/>
        <end position="169"/>
    </location>
</feature>
<feature type="domain" description="CdaR GGDEF-like" evidence="4">
    <location>
        <begin position="191"/>
        <end position="295"/>
    </location>
</feature>
<dbReference type="PANTHER" id="PTHR33744:SF1">
    <property type="entry name" value="DNA-BINDING TRANSCRIPTIONAL ACTIVATOR ADER"/>
    <property type="match status" value="1"/>
</dbReference>
<dbReference type="Gene3D" id="1.10.10.2840">
    <property type="entry name" value="PucR C-terminal helix-turn-helix domain"/>
    <property type="match status" value="1"/>
</dbReference>
<dbReference type="OrthoDB" id="3663486at2"/>
<dbReference type="Proteomes" id="UP000030300">
    <property type="component" value="Chromosome"/>
</dbReference>
<dbReference type="InterPro" id="IPR041522">
    <property type="entry name" value="CdaR_GGDEF"/>
</dbReference>
<comment type="similarity">
    <text evidence="1">Belongs to the CdaR family.</text>
</comment>
<accession>A0A0A1DEU5</accession>
<dbReference type="RefSeq" id="WP_038676052.1">
    <property type="nucleotide sequence ID" value="NZ_BJMC01000025.1"/>
</dbReference>
<dbReference type="HOGENOM" id="CLU_051160_1_0_11"/>
<evidence type="ECO:0000313" key="6">
    <source>
        <dbReference type="Proteomes" id="UP000030300"/>
    </source>
</evidence>
<dbReference type="EMBL" id="CP009896">
    <property type="protein sequence ID" value="AIY15736.1"/>
    <property type="molecule type" value="Genomic_DNA"/>
</dbReference>